<dbReference type="GO" id="GO:0004315">
    <property type="term" value="F:3-oxoacyl-[acyl-carrier-protein] synthase activity"/>
    <property type="evidence" value="ECO:0007669"/>
    <property type="project" value="InterPro"/>
</dbReference>
<dbReference type="InterPro" id="IPR018201">
    <property type="entry name" value="Ketoacyl_synth_AS"/>
</dbReference>
<dbReference type="InterPro" id="IPR014031">
    <property type="entry name" value="Ketoacyl_synth_C"/>
</dbReference>
<dbReference type="NCBIfam" id="NF006618">
    <property type="entry name" value="PRK09185.1"/>
    <property type="match status" value="1"/>
</dbReference>
<evidence type="ECO:0000256" key="3">
    <source>
        <dbReference type="ARBA" id="ARBA00022679"/>
    </source>
</evidence>
<evidence type="ECO:0000313" key="6">
    <source>
        <dbReference type="EMBL" id="SFK24695.1"/>
    </source>
</evidence>
<proteinExistence type="inferred from homology"/>
<sequence>MIYINCYASVSALGATKEKIISTLTSDHGNYLTARSDMINGGKTAYFGCVNNCPLPDISDYREHNTRNNRFLAYLCTRLEDKLAYFKDKYPKERIGVVMGTSTSGLSESEEEIKNYKKTNTRSEDYYYSFQEFGDPAMFLSEYLKVTGPSYTISTACSSSSRVLISAHRLIESGLCDVVIAGGADTLSTVPINGFNSMGLISPTQCTPFCKGRDGISIGEAGGLMILSKEKSSLSLLGLGESSDAYHVSSPDPSGEGAISAMNMALSGAGLSPSDIGYINLHGTATKLNDAMEAKAVASIFSNKVPCSSTKYMTGHTLGAAGILESCILCYILENDLTLPLQSTEYRELDSELDDCGLILNSKKASKPFMMSNSFAFGGNNASVIIGLTK</sequence>
<dbReference type="AlphaFoldDB" id="A0A662ZAQ5"/>
<keyword evidence="7" id="KW-1185">Reference proteome</keyword>
<keyword evidence="3 4" id="KW-0808">Transferase</keyword>
<dbReference type="InterPro" id="IPR014030">
    <property type="entry name" value="Ketoacyl_synth_N"/>
</dbReference>
<dbReference type="OrthoDB" id="5559162at2"/>
<dbReference type="InterPro" id="IPR020841">
    <property type="entry name" value="PKS_Beta-ketoAc_synthase_dom"/>
</dbReference>
<evidence type="ECO:0000256" key="4">
    <source>
        <dbReference type="RuleBase" id="RU003694"/>
    </source>
</evidence>
<dbReference type="GO" id="GO:0006633">
    <property type="term" value="P:fatty acid biosynthetic process"/>
    <property type="evidence" value="ECO:0007669"/>
    <property type="project" value="UniProtKB-UniPathway"/>
</dbReference>
<dbReference type="Proteomes" id="UP000243374">
    <property type="component" value="Unassembled WGS sequence"/>
</dbReference>
<protein>
    <submittedName>
        <fullName evidence="6">3-oxoacyl-[acyl-carrier-protein] synthase-1</fullName>
    </submittedName>
</protein>
<name>A0A662ZAQ5_9GAMM</name>
<evidence type="ECO:0000256" key="1">
    <source>
        <dbReference type="ARBA" id="ARBA00005194"/>
    </source>
</evidence>
<dbReference type="PROSITE" id="PS00606">
    <property type="entry name" value="KS3_1"/>
    <property type="match status" value="1"/>
</dbReference>
<accession>A0A662ZAQ5</accession>
<dbReference type="SUPFAM" id="SSF53901">
    <property type="entry name" value="Thiolase-like"/>
    <property type="match status" value="1"/>
</dbReference>
<dbReference type="RefSeq" id="WP_074841135.1">
    <property type="nucleotide sequence ID" value="NZ_CP047056.1"/>
</dbReference>
<dbReference type="Pfam" id="PF00109">
    <property type="entry name" value="ketoacyl-synt"/>
    <property type="match status" value="1"/>
</dbReference>
<reference evidence="6 7" key="1">
    <citation type="submission" date="2016-10" db="EMBL/GenBank/DDBJ databases">
        <authorList>
            <person name="Varghese N."/>
            <person name="Submissions S."/>
        </authorList>
    </citation>
    <scope>NUCLEOTIDE SEQUENCE [LARGE SCALE GENOMIC DNA]</scope>
    <source>
        <strain evidence="6 7">22B</strain>
    </source>
</reference>
<dbReference type="EMBL" id="FOSF01000043">
    <property type="protein sequence ID" value="SFK24695.1"/>
    <property type="molecule type" value="Genomic_DNA"/>
</dbReference>
<dbReference type="UniPathway" id="UPA00094"/>
<gene>
    <name evidence="6" type="ORF">SAMN04487865_10434</name>
</gene>
<evidence type="ECO:0000256" key="2">
    <source>
        <dbReference type="ARBA" id="ARBA00008467"/>
    </source>
</evidence>
<comment type="pathway">
    <text evidence="1">Lipid metabolism; fatty acid biosynthesis.</text>
</comment>
<feature type="domain" description="Ketosynthase family 3 (KS3)" evidence="5">
    <location>
        <begin position="1"/>
        <end position="388"/>
    </location>
</feature>
<dbReference type="PANTHER" id="PTHR11712:SF320">
    <property type="entry name" value="BETA-KETOACYL SYNTHASE"/>
    <property type="match status" value="1"/>
</dbReference>
<dbReference type="SMART" id="SM00825">
    <property type="entry name" value="PKS_KS"/>
    <property type="match status" value="1"/>
</dbReference>
<evidence type="ECO:0000313" key="7">
    <source>
        <dbReference type="Proteomes" id="UP000243374"/>
    </source>
</evidence>
<comment type="similarity">
    <text evidence="2 4">Belongs to the thiolase-like superfamily. Beta-ketoacyl-ACP synthases family.</text>
</comment>
<dbReference type="PANTHER" id="PTHR11712">
    <property type="entry name" value="POLYKETIDE SYNTHASE-RELATED"/>
    <property type="match status" value="1"/>
</dbReference>
<dbReference type="GO" id="GO:0005829">
    <property type="term" value="C:cytosol"/>
    <property type="evidence" value="ECO:0007669"/>
    <property type="project" value="TreeGrafter"/>
</dbReference>
<dbReference type="InterPro" id="IPR016039">
    <property type="entry name" value="Thiolase-like"/>
</dbReference>
<dbReference type="PROSITE" id="PS52004">
    <property type="entry name" value="KS3_2"/>
    <property type="match status" value="1"/>
</dbReference>
<evidence type="ECO:0000259" key="5">
    <source>
        <dbReference type="PROSITE" id="PS52004"/>
    </source>
</evidence>
<dbReference type="Gene3D" id="3.40.47.10">
    <property type="match status" value="1"/>
</dbReference>
<dbReference type="InterPro" id="IPR000794">
    <property type="entry name" value="Beta-ketoacyl_synthase"/>
</dbReference>
<organism evidence="6 7">
    <name type="scientific">Succinivibrio dextrinosolvens</name>
    <dbReference type="NCBI Taxonomy" id="83771"/>
    <lineage>
        <taxon>Bacteria</taxon>
        <taxon>Pseudomonadati</taxon>
        <taxon>Pseudomonadota</taxon>
        <taxon>Gammaproteobacteria</taxon>
        <taxon>Aeromonadales</taxon>
        <taxon>Succinivibrionaceae</taxon>
        <taxon>Succinivibrio</taxon>
    </lineage>
</organism>
<dbReference type="Pfam" id="PF02801">
    <property type="entry name" value="Ketoacyl-synt_C"/>
    <property type="match status" value="1"/>
</dbReference>
<dbReference type="CDD" id="cd00834">
    <property type="entry name" value="KAS_I_II"/>
    <property type="match status" value="1"/>
</dbReference>